<evidence type="ECO:0000259" key="1">
    <source>
        <dbReference type="Pfam" id="PF13360"/>
    </source>
</evidence>
<accession>A0ABX7N9Z0</accession>
<dbReference type="SUPFAM" id="SSF50998">
    <property type="entry name" value="Quinoprotein alcohol dehydrogenase-like"/>
    <property type="match status" value="2"/>
</dbReference>
<dbReference type="EMBL" id="CP071091">
    <property type="protein sequence ID" value="QSQ15582.1"/>
    <property type="molecule type" value="Genomic_DNA"/>
</dbReference>
<dbReference type="InterPro" id="IPR002372">
    <property type="entry name" value="PQQ_rpt_dom"/>
</dbReference>
<name>A0ABX7N9Z0_9BACT</name>
<dbReference type="InterPro" id="IPR015943">
    <property type="entry name" value="WD40/YVTN_repeat-like_dom_sf"/>
</dbReference>
<feature type="domain" description="Pyrrolo-quinoline quinone repeat" evidence="1">
    <location>
        <begin position="85"/>
        <end position="295"/>
    </location>
</feature>
<organism evidence="2 3">
    <name type="scientific">Myxococcus landrumensis</name>
    <dbReference type="NCBI Taxonomy" id="2813577"/>
    <lineage>
        <taxon>Bacteria</taxon>
        <taxon>Pseudomonadati</taxon>
        <taxon>Myxococcota</taxon>
        <taxon>Myxococcia</taxon>
        <taxon>Myxococcales</taxon>
        <taxon>Cystobacterineae</taxon>
        <taxon>Myxococcaceae</taxon>
        <taxon>Myxococcus</taxon>
    </lineage>
</organism>
<dbReference type="InterPro" id="IPR018391">
    <property type="entry name" value="PQQ_b-propeller_rpt"/>
</dbReference>
<dbReference type="PROSITE" id="PS51257">
    <property type="entry name" value="PROKAR_LIPOPROTEIN"/>
    <property type="match status" value="1"/>
</dbReference>
<reference evidence="2 3" key="1">
    <citation type="submission" date="2021-02" db="EMBL/GenBank/DDBJ databases">
        <title>De Novo genome assembly of isolated myxobacteria.</title>
        <authorList>
            <person name="Stevens D.C."/>
        </authorList>
    </citation>
    <scope>NUCLEOTIDE SEQUENCE [LARGE SCALE GENOMIC DNA]</scope>
    <source>
        <strain evidence="2 3">SCHIC003</strain>
    </source>
</reference>
<dbReference type="SMART" id="SM00564">
    <property type="entry name" value="PQQ"/>
    <property type="match status" value="6"/>
</dbReference>
<evidence type="ECO:0000313" key="3">
    <source>
        <dbReference type="Proteomes" id="UP000663090"/>
    </source>
</evidence>
<dbReference type="PANTHER" id="PTHR34512">
    <property type="entry name" value="CELL SURFACE PROTEIN"/>
    <property type="match status" value="1"/>
</dbReference>
<gene>
    <name evidence="2" type="ORF">JY572_05810</name>
</gene>
<dbReference type="Proteomes" id="UP000663090">
    <property type="component" value="Chromosome"/>
</dbReference>
<protein>
    <submittedName>
        <fullName evidence="2">PQQ-binding-like beta-propeller repeat protein</fullName>
    </submittedName>
</protein>
<dbReference type="InterPro" id="IPR011047">
    <property type="entry name" value="Quinoprotein_ADH-like_sf"/>
</dbReference>
<sequence>MRKQLVSWRHWLGSAVAVGLLSGCSSLPRYGNPELPRTELAPPLDYFSVNWWAPLVAPTLLEYAPREVATPAFDARSKMVIAATRDGVIRGVGPDGQIKWSKNTNTRFAAGATVHDGVAFVPGGDGILYALDAATGEQKWQYAAGESLATVPVVAEGLVLVASESDTLFAVKAADGVWAWQYRRDPPSGFTVRGASAPLVREGNVYVGFSDGYIVSLSMKDGAANWEKSLSGSGNEFLDVDTTPAMDEHGQLYVASYKNGIYALSADTGDVVWTNAVSGMTSLLARGQMLFVVGDGRVDAYLAEDGRLLWSHRLGERAGFTPVFAKGMLLVPNQRSLLFLDPKTGQSRVSWNPGAGVSAAPFVAGSQLFVLSNNGCLYSLDFNGLKG</sequence>
<keyword evidence="3" id="KW-1185">Reference proteome</keyword>
<dbReference type="Gene3D" id="2.130.10.10">
    <property type="entry name" value="YVTN repeat-like/Quinoprotein amine dehydrogenase"/>
    <property type="match status" value="2"/>
</dbReference>
<dbReference type="Pfam" id="PF13360">
    <property type="entry name" value="PQQ_2"/>
    <property type="match status" value="1"/>
</dbReference>
<evidence type="ECO:0000313" key="2">
    <source>
        <dbReference type="EMBL" id="QSQ15582.1"/>
    </source>
</evidence>
<proteinExistence type="predicted"/>
<dbReference type="RefSeq" id="WP_206717281.1">
    <property type="nucleotide sequence ID" value="NZ_CP071091.1"/>
</dbReference>
<dbReference type="PANTHER" id="PTHR34512:SF30">
    <property type="entry name" value="OUTER MEMBRANE PROTEIN ASSEMBLY FACTOR BAMB"/>
    <property type="match status" value="1"/>
</dbReference>